<protein>
    <submittedName>
        <fullName evidence="1">Spore coat protein</fullName>
    </submittedName>
</protein>
<dbReference type="InterPro" id="IPR012347">
    <property type="entry name" value="Ferritin-like"/>
</dbReference>
<organism evidence="1 2">
    <name type="scientific">Paenibacillus faecis</name>
    <dbReference type="NCBI Taxonomy" id="862114"/>
    <lineage>
        <taxon>Bacteria</taxon>
        <taxon>Bacillati</taxon>
        <taxon>Bacillota</taxon>
        <taxon>Bacilli</taxon>
        <taxon>Bacillales</taxon>
        <taxon>Paenibacillaceae</taxon>
        <taxon>Paenibacillus</taxon>
    </lineage>
</organism>
<evidence type="ECO:0000313" key="1">
    <source>
        <dbReference type="EMBL" id="TYA12721.1"/>
    </source>
</evidence>
<dbReference type="Gene3D" id="1.20.1260.10">
    <property type="match status" value="1"/>
</dbReference>
<dbReference type="Proteomes" id="UP000325218">
    <property type="component" value="Unassembled WGS sequence"/>
</dbReference>
<dbReference type="RefSeq" id="WP_148451323.1">
    <property type="nucleotide sequence ID" value="NZ_VSDO01000002.1"/>
</dbReference>
<keyword evidence="1" id="KW-0946">Virion</keyword>
<keyword evidence="2" id="KW-1185">Reference proteome</keyword>
<name>A0A5D0CRY5_9BACL</name>
<sequence>MLLGAHEAHELNELLLGCTNSIQSMALFLNQAQDPELREMISRHYAVHVQDYNMKVEFATNRHGSRDQLNVPQLTMTPGMPTPGTYTPVQPQVKLTGLDDRGIATSYLLTLKRSGREYAWSAFECSTVQLRVFLEDAFRMCSHQAYEVWNYMVRKGWYMMATAPDQTLQTMGQMYREVPYHEPMSVYR</sequence>
<keyword evidence="1" id="KW-0167">Capsid protein</keyword>
<dbReference type="OrthoDB" id="2374504at2"/>
<comment type="caution">
    <text evidence="1">The sequence shown here is derived from an EMBL/GenBank/DDBJ whole genome shotgun (WGS) entry which is preliminary data.</text>
</comment>
<accession>A0A5D0CRY5</accession>
<dbReference type="EMBL" id="VSDO01000002">
    <property type="protein sequence ID" value="TYA12721.1"/>
    <property type="molecule type" value="Genomic_DNA"/>
</dbReference>
<gene>
    <name evidence="1" type="ORF">FRY98_08385</name>
</gene>
<dbReference type="Pfam" id="PF07875">
    <property type="entry name" value="Coat_F"/>
    <property type="match status" value="1"/>
</dbReference>
<dbReference type="InterPro" id="IPR012851">
    <property type="entry name" value="Spore_coat_CotF-like"/>
</dbReference>
<reference evidence="1 2" key="1">
    <citation type="submission" date="2019-08" db="EMBL/GenBank/DDBJ databases">
        <title>Genome sequencing of Paenibacillus faecis DSM 23593(T).</title>
        <authorList>
            <person name="Kook J.-K."/>
            <person name="Park S.-N."/>
            <person name="Lim Y.K."/>
        </authorList>
    </citation>
    <scope>NUCLEOTIDE SEQUENCE [LARGE SCALE GENOMIC DNA]</scope>
    <source>
        <strain evidence="1 2">DSM 23593</strain>
    </source>
</reference>
<evidence type="ECO:0000313" key="2">
    <source>
        <dbReference type="Proteomes" id="UP000325218"/>
    </source>
</evidence>
<dbReference type="AlphaFoldDB" id="A0A5D0CRY5"/>
<proteinExistence type="predicted"/>